<sequence>MAAFRNVEMDALFGDESNEKDENDDNDEDDDDDDDNSSYTVGSGTPGSSLRSASPSSFRRNNSSTPLVGQGSGPVGMMKRMFVNMRKRNTESGSYNQLQH</sequence>
<comment type="caution">
    <text evidence="1">The sequence shown here is derived from an EMBL/GenBank/DDBJ whole genome shotgun (WGS) entry which is preliminary data.</text>
</comment>
<gene>
    <name evidence="1" type="ORF">QFC24_003926</name>
</gene>
<reference evidence="1" key="1">
    <citation type="submission" date="2023-04" db="EMBL/GenBank/DDBJ databases">
        <title>Draft Genome sequencing of Naganishia species isolated from polar environments using Oxford Nanopore Technology.</title>
        <authorList>
            <person name="Leo P."/>
            <person name="Venkateswaran K."/>
        </authorList>
    </citation>
    <scope>NUCLEOTIDE SEQUENCE</scope>
    <source>
        <strain evidence="1">DBVPG 5303</strain>
    </source>
</reference>
<evidence type="ECO:0000313" key="1">
    <source>
        <dbReference type="EMBL" id="KAJ9122888.1"/>
    </source>
</evidence>
<dbReference type="Proteomes" id="UP001234202">
    <property type="component" value="Unassembled WGS sequence"/>
</dbReference>
<keyword evidence="2" id="KW-1185">Reference proteome</keyword>
<proteinExistence type="predicted"/>
<organism evidence="1 2">
    <name type="scientific">Naganishia onofrii</name>
    <dbReference type="NCBI Taxonomy" id="1851511"/>
    <lineage>
        <taxon>Eukaryota</taxon>
        <taxon>Fungi</taxon>
        <taxon>Dikarya</taxon>
        <taxon>Basidiomycota</taxon>
        <taxon>Agaricomycotina</taxon>
        <taxon>Tremellomycetes</taxon>
        <taxon>Filobasidiales</taxon>
        <taxon>Filobasidiaceae</taxon>
        <taxon>Naganishia</taxon>
    </lineage>
</organism>
<dbReference type="EMBL" id="JASBWV010000013">
    <property type="protein sequence ID" value="KAJ9122888.1"/>
    <property type="molecule type" value="Genomic_DNA"/>
</dbReference>
<name>A0ACC2XFR8_9TREE</name>
<protein>
    <submittedName>
        <fullName evidence="1">Uncharacterized protein</fullName>
    </submittedName>
</protein>
<evidence type="ECO:0000313" key="2">
    <source>
        <dbReference type="Proteomes" id="UP001234202"/>
    </source>
</evidence>
<accession>A0ACC2XFR8</accession>